<gene>
    <name evidence="1" type="ORF">AJ80_06791</name>
</gene>
<name>A0A2B7XUX1_POLH7</name>
<organism evidence="1 2">
    <name type="scientific">Polytolypa hystricis (strain UAMH7299)</name>
    <dbReference type="NCBI Taxonomy" id="1447883"/>
    <lineage>
        <taxon>Eukaryota</taxon>
        <taxon>Fungi</taxon>
        <taxon>Dikarya</taxon>
        <taxon>Ascomycota</taxon>
        <taxon>Pezizomycotina</taxon>
        <taxon>Eurotiomycetes</taxon>
        <taxon>Eurotiomycetidae</taxon>
        <taxon>Onygenales</taxon>
        <taxon>Onygenales incertae sedis</taxon>
        <taxon>Polytolypa</taxon>
    </lineage>
</organism>
<dbReference type="AlphaFoldDB" id="A0A2B7XUX1"/>
<proteinExistence type="predicted"/>
<comment type="caution">
    <text evidence="1">The sequence shown here is derived from an EMBL/GenBank/DDBJ whole genome shotgun (WGS) entry which is preliminary data.</text>
</comment>
<keyword evidence="2" id="KW-1185">Reference proteome</keyword>
<evidence type="ECO:0000313" key="2">
    <source>
        <dbReference type="Proteomes" id="UP000224634"/>
    </source>
</evidence>
<sequence length="84" mass="8500">MAARNEARAQIVSPGSRDAEALADVPNGINVLVQRGEGRAPSAREGFDARTVSGLAPSSGYFCASTAAPPPTAVHVVSGRSVPV</sequence>
<accession>A0A2B7XUX1</accession>
<reference evidence="1 2" key="1">
    <citation type="submission" date="2017-10" db="EMBL/GenBank/DDBJ databases">
        <title>Comparative genomics in systemic dimorphic fungi from Ajellomycetaceae.</title>
        <authorList>
            <person name="Munoz J.F."/>
            <person name="Mcewen J.G."/>
            <person name="Clay O.K."/>
            <person name="Cuomo C.A."/>
        </authorList>
    </citation>
    <scope>NUCLEOTIDE SEQUENCE [LARGE SCALE GENOMIC DNA]</scope>
    <source>
        <strain evidence="1 2">UAMH7299</strain>
    </source>
</reference>
<dbReference type="Proteomes" id="UP000224634">
    <property type="component" value="Unassembled WGS sequence"/>
</dbReference>
<evidence type="ECO:0000313" key="1">
    <source>
        <dbReference type="EMBL" id="PGH12277.1"/>
    </source>
</evidence>
<protein>
    <submittedName>
        <fullName evidence="1">Uncharacterized protein</fullName>
    </submittedName>
</protein>
<dbReference type="EMBL" id="PDNA01000120">
    <property type="protein sequence ID" value="PGH12277.1"/>
    <property type="molecule type" value="Genomic_DNA"/>
</dbReference>